<proteinExistence type="predicted"/>
<gene>
    <name evidence="2" type="ORF">IU449_23750</name>
</gene>
<dbReference type="Proteomes" id="UP000707731">
    <property type="component" value="Unassembled WGS sequence"/>
</dbReference>
<reference evidence="2 3" key="1">
    <citation type="submission" date="2020-10" db="EMBL/GenBank/DDBJ databases">
        <title>Identification of Nocardia species via Next-generation sequencing and recognition of intraspecies genetic diversity.</title>
        <authorList>
            <person name="Li P."/>
            <person name="Li P."/>
            <person name="Lu B."/>
        </authorList>
    </citation>
    <scope>NUCLEOTIDE SEQUENCE [LARGE SCALE GENOMIC DNA]</scope>
    <source>
        <strain evidence="2 3">BJ06-0143</strain>
    </source>
</reference>
<comment type="caution">
    <text evidence="2">The sequence shown here is derived from an EMBL/GenBank/DDBJ whole genome shotgun (WGS) entry which is preliminary data.</text>
</comment>
<keyword evidence="1" id="KW-1133">Transmembrane helix</keyword>
<keyword evidence="1" id="KW-0472">Membrane</keyword>
<keyword evidence="1" id="KW-0812">Transmembrane</keyword>
<organism evidence="2 3">
    <name type="scientific">Nocardia higoensis</name>
    <dbReference type="NCBI Taxonomy" id="228599"/>
    <lineage>
        <taxon>Bacteria</taxon>
        <taxon>Bacillati</taxon>
        <taxon>Actinomycetota</taxon>
        <taxon>Actinomycetes</taxon>
        <taxon>Mycobacteriales</taxon>
        <taxon>Nocardiaceae</taxon>
        <taxon>Nocardia</taxon>
    </lineage>
</organism>
<sequence>MRRDRVIAIVEAVVAAVLMVAAVASWRGGVVDTSFAAQGEVPAHDSVRYVGPWLVLAATLVAVAGLTLVDATARVRRTRSLRP</sequence>
<accession>A0ABS0DGG5</accession>
<name>A0ABS0DGG5_9NOCA</name>
<evidence type="ECO:0000313" key="2">
    <source>
        <dbReference type="EMBL" id="MBF6357526.1"/>
    </source>
</evidence>
<feature type="transmembrane region" description="Helical" evidence="1">
    <location>
        <begin position="49"/>
        <end position="69"/>
    </location>
</feature>
<protein>
    <submittedName>
        <fullName evidence="2">Uncharacterized protein</fullName>
    </submittedName>
</protein>
<evidence type="ECO:0000256" key="1">
    <source>
        <dbReference type="SAM" id="Phobius"/>
    </source>
</evidence>
<keyword evidence="3" id="KW-1185">Reference proteome</keyword>
<evidence type="ECO:0000313" key="3">
    <source>
        <dbReference type="Proteomes" id="UP000707731"/>
    </source>
</evidence>
<feature type="transmembrane region" description="Helical" evidence="1">
    <location>
        <begin position="7"/>
        <end position="29"/>
    </location>
</feature>
<dbReference type="RefSeq" id="WP_195004351.1">
    <property type="nucleotide sequence ID" value="NZ_JADLQN010000005.1"/>
</dbReference>
<dbReference type="EMBL" id="JADLQN010000005">
    <property type="protein sequence ID" value="MBF6357526.1"/>
    <property type="molecule type" value="Genomic_DNA"/>
</dbReference>